<dbReference type="Pfam" id="PF00644">
    <property type="entry name" value="PARP"/>
    <property type="match status" value="1"/>
</dbReference>
<evidence type="ECO:0000256" key="3">
    <source>
        <dbReference type="ARBA" id="ARBA00022695"/>
    </source>
</evidence>
<dbReference type="SUPFAM" id="SSF54495">
    <property type="entry name" value="UBC-like"/>
    <property type="match status" value="1"/>
</dbReference>
<evidence type="ECO:0000259" key="5">
    <source>
        <dbReference type="PROSITE" id="PS50127"/>
    </source>
</evidence>
<dbReference type="InterPro" id="IPR016135">
    <property type="entry name" value="UBQ-conjugating_enzyme/RWD"/>
</dbReference>
<dbReference type="GO" id="GO:0016779">
    <property type="term" value="F:nucleotidyltransferase activity"/>
    <property type="evidence" value="ECO:0007669"/>
    <property type="project" value="UniProtKB-KW"/>
</dbReference>
<dbReference type="InterPro" id="IPR000608">
    <property type="entry name" value="UBC"/>
</dbReference>
<evidence type="ECO:0000256" key="1">
    <source>
        <dbReference type="ARBA" id="ARBA00022676"/>
    </source>
</evidence>
<dbReference type="SUPFAM" id="SSF56399">
    <property type="entry name" value="ADP-ribosylation"/>
    <property type="match status" value="1"/>
</dbReference>
<dbReference type="InterPro" id="IPR012317">
    <property type="entry name" value="Poly(ADP-ribose)pol_cat_dom"/>
</dbReference>
<keyword evidence="4" id="KW-0520">NAD</keyword>
<keyword evidence="2" id="KW-0808">Transferase</keyword>
<keyword evidence="1" id="KW-0328">Glycosyltransferase</keyword>
<feature type="domain" description="UBC core" evidence="5">
    <location>
        <begin position="435"/>
        <end position="594"/>
    </location>
</feature>
<dbReference type="PANTHER" id="PTHR21328">
    <property type="entry name" value="POLY ADP-RIBOSE POLYMERASE FAMILY, MEMBER PARP"/>
    <property type="match status" value="1"/>
</dbReference>
<dbReference type="InterPro" id="IPR051838">
    <property type="entry name" value="ARTD_PARP"/>
</dbReference>
<dbReference type="GO" id="GO:0003950">
    <property type="term" value="F:NAD+ poly-ADP-ribosyltransferase activity"/>
    <property type="evidence" value="ECO:0007669"/>
    <property type="project" value="InterPro"/>
</dbReference>
<keyword evidence="3" id="KW-0548">Nucleotidyltransferase</keyword>
<evidence type="ECO:0000313" key="6">
    <source>
        <dbReference type="EMBL" id="QHT24890.1"/>
    </source>
</evidence>
<dbReference type="Gene3D" id="3.90.228.10">
    <property type="match status" value="1"/>
</dbReference>
<evidence type="ECO:0000256" key="4">
    <source>
        <dbReference type="ARBA" id="ARBA00023027"/>
    </source>
</evidence>
<name>A0A6C0E8J8_9ZZZZ</name>
<dbReference type="Gene3D" id="3.10.110.10">
    <property type="entry name" value="Ubiquitin Conjugating Enzyme"/>
    <property type="match status" value="1"/>
</dbReference>
<proteinExistence type="predicted"/>
<protein>
    <recommendedName>
        <fullName evidence="5">UBC core domain-containing protein</fullName>
    </recommendedName>
</protein>
<dbReference type="Pfam" id="PF00179">
    <property type="entry name" value="UQ_con"/>
    <property type="match status" value="1"/>
</dbReference>
<evidence type="ECO:0000256" key="2">
    <source>
        <dbReference type="ARBA" id="ARBA00022679"/>
    </source>
</evidence>
<reference evidence="6" key="1">
    <citation type="journal article" date="2020" name="Nature">
        <title>Giant virus diversity and host interactions through global metagenomics.</title>
        <authorList>
            <person name="Schulz F."/>
            <person name="Roux S."/>
            <person name="Paez-Espino D."/>
            <person name="Jungbluth S."/>
            <person name="Walsh D.A."/>
            <person name="Denef V.J."/>
            <person name="McMahon K.D."/>
            <person name="Konstantinidis K.T."/>
            <person name="Eloe-Fadrosh E.A."/>
            <person name="Kyrpides N.C."/>
            <person name="Woyke T."/>
        </authorList>
    </citation>
    <scope>NUCLEOTIDE SEQUENCE</scope>
    <source>
        <strain evidence="6">GVMAG-M-3300023179-150</strain>
    </source>
</reference>
<dbReference type="EMBL" id="MN739750">
    <property type="protein sequence ID" value="QHT24890.1"/>
    <property type="molecule type" value="Genomic_DNA"/>
</dbReference>
<organism evidence="6">
    <name type="scientific">viral metagenome</name>
    <dbReference type="NCBI Taxonomy" id="1070528"/>
    <lineage>
        <taxon>unclassified sequences</taxon>
        <taxon>metagenomes</taxon>
        <taxon>organismal metagenomes</taxon>
    </lineage>
</organism>
<sequence length="594" mass="68420">MSSILSILSKKRNITLRQRDNTTSYYNCINDTIKLMIVSQVHKDITLELNADALNPTIWTVPNNDNYHHVLDLVLNTYDLKNIPSSDKHESHIKDLIEFVESAKLYNYCCNCGSILDLPGESLGSCDNPKCINICDCLLLDNTVTKEYQRYKDSPKVVVVDFIIETAYRASKSTRRQIIFEPIPSYIENVAQQKKRDLWGIIDDFQCKWPLDKLLEKIKKSDTDAELYQEIGDIAYAFVKFALKSNKTLIYQSNLFNSQDIVNTTTNVDHANLMVQQLLELTQLSVKHTHQEEEPFKKAKETCYLYHGSSVENWYSIMRNGLKVGSKSKYFKNGAAYGNGIYLSNTISLSIGYSVGDKIIVAVYEVMGNPSMYKKTDSIYVVPDENKVLLKYLLVFPYSQRYGALGQDLAAILNQKFASGIKNDQNAKQSSINQKRMKRLMREYKILSEENQDTLGFRFEVEDDSNFNVWKIYIKDFEGNDNIHSDMKSLNIKEVELEFNFNENYPFEPPFIRVVYPRFNFKTGHVTIGGSICMELLTNQGWDPTTSISTVVTYVKSAILEGDGRIDHVNYKNKYNIYEARQAYDRMLKTHGWI</sequence>
<dbReference type="SMART" id="SM00212">
    <property type="entry name" value="UBCc"/>
    <property type="match status" value="1"/>
</dbReference>
<accession>A0A6C0E8J8</accession>
<dbReference type="PROSITE" id="PS50127">
    <property type="entry name" value="UBC_2"/>
    <property type="match status" value="1"/>
</dbReference>
<dbReference type="AlphaFoldDB" id="A0A6C0E8J8"/>
<dbReference type="CDD" id="cd23802">
    <property type="entry name" value="UBCc_UBE2Q"/>
    <property type="match status" value="1"/>
</dbReference>